<gene>
    <name evidence="5" type="ORF">CLV71_102680</name>
</gene>
<dbReference type="GO" id="GO:0016787">
    <property type="term" value="F:hydrolase activity"/>
    <property type="evidence" value="ECO:0007669"/>
    <property type="project" value="UniProtKB-KW"/>
</dbReference>
<dbReference type="EMBL" id="SOCP01000002">
    <property type="protein sequence ID" value="TDV56613.1"/>
    <property type="molecule type" value="Genomic_DNA"/>
</dbReference>
<evidence type="ECO:0000313" key="5">
    <source>
        <dbReference type="EMBL" id="TDV56613.1"/>
    </source>
</evidence>
<dbReference type="SUPFAM" id="SSF53474">
    <property type="entry name" value="alpha/beta-Hydrolases"/>
    <property type="match status" value="1"/>
</dbReference>
<accession>A0A4R7W1Z1</accession>
<evidence type="ECO:0000256" key="3">
    <source>
        <dbReference type="RuleBase" id="RU361235"/>
    </source>
</evidence>
<comment type="similarity">
    <text evidence="1 3">Belongs to the type-B carboxylesterase/lipase family.</text>
</comment>
<organism evidence="5 6">
    <name type="scientific">Actinophytocola oryzae</name>
    <dbReference type="NCBI Taxonomy" id="502181"/>
    <lineage>
        <taxon>Bacteria</taxon>
        <taxon>Bacillati</taxon>
        <taxon>Actinomycetota</taxon>
        <taxon>Actinomycetes</taxon>
        <taxon>Pseudonocardiales</taxon>
        <taxon>Pseudonocardiaceae</taxon>
    </lineage>
</organism>
<feature type="domain" description="Carboxylesterase type B" evidence="4">
    <location>
        <begin position="44"/>
        <end position="357"/>
    </location>
</feature>
<proteinExistence type="inferred from homology"/>
<keyword evidence="2 3" id="KW-0378">Hydrolase</keyword>
<comment type="caution">
    <text evidence="5">The sequence shown here is derived from an EMBL/GenBank/DDBJ whole genome shotgun (WGS) entry which is preliminary data.</text>
</comment>
<dbReference type="InterPro" id="IPR002018">
    <property type="entry name" value="CarbesteraseB"/>
</dbReference>
<evidence type="ECO:0000313" key="6">
    <source>
        <dbReference type="Proteomes" id="UP000294927"/>
    </source>
</evidence>
<feature type="domain" description="Carboxylesterase type B" evidence="4">
    <location>
        <begin position="395"/>
        <end position="495"/>
    </location>
</feature>
<name>A0A4R7W1Z1_9PSEU</name>
<dbReference type="Proteomes" id="UP000294927">
    <property type="component" value="Unassembled WGS sequence"/>
</dbReference>
<evidence type="ECO:0000259" key="4">
    <source>
        <dbReference type="Pfam" id="PF00135"/>
    </source>
</evidence>
<dbReference type="Gene3D" id="3.40.50.1820">
    <property type="entry name" value="alpha/beta hydrolase"/>
    <property type="match status" value="1"/>
</dbReference>
<dbReference type="InterPro" id="IPR029058">
    <property type="entry name" value="AB_hydrolase_fold"/>
</dbReference>
<protein>
    <recommendedName>
        <fullName evidence="3">Carboxylic ester hydrolase</fullName>
        <ecNumber evidence="3">3.1.1.-</ecNumber>
    </recommendedName>
</protein>
<dbReference type="PANTHER" id="PTHR11559">
    <property type="entry name" value="CARBOXYLESTERASE"/>
    <property type="match status" value="1"/>
</dbReference>
<evidence type="ECO:0000256" key="1">
    <source>
        <dbReference type="ARBA" id="ARBA00005964"/>
    </source>
</evidence>
<evidence type="ECO:0000256" key="2">
    <source>
        <dbReference type="ARBA" id="ARBA00022801"/>
    </source>
</evidence>
<dbReference type="InterPro" id="IPR050309">
    <property type="entry name" value="Type-B_Carboxylest/Lipase"/>
</dbReference>
<dbReference type="PROSITE" id="PS00122">
    <property type="entry name" value="CARBOXYLESTERASE_B_1"/>
    <property type="match status" value="1"/>
</dbReference>
<dbReference type="AlphaFoldDB" id="A0A4R7W1Z1"/>
<reference evidence="5 6" key="1">
    <citation type="submission" date="2019-03" db="EMBL/GenBank/DDBJ databases">
        <title>Genomic Encyclopedia of Archaeal and Bacterial Type Strains, Phase II (KMG-II): from individual species to whole genera.</title>
        <authorList>
            <person name="Goeker M."/>
        </authorList>
    </citation>
    <scope>NUCLEOTIDE SEQUENCE [LARGE SCALE GENOMIC DNA]</scope>
    <source>
        <strain evidence="5 6">DSM 45499</strain>
    </source>
</reference>
<dbReference type="Pfam" id="PF00135">
    <property type="entry name" value="COesterase"/>
    <property type="match status" value="2"/>
</dbReference>
<dbReference type="InterPro" id="IPR019826">
    <property type="entry name" value="Carboxylesterase_B_AS"/>
</dbReference>
<keyword evidence="6" id="KW-1185">Reference proteome</keyword>
<sequence length="536" mass="56990">MPDAVGETQFTVDYRYLLERGGIGAVGDARPDDRVESRMAEFDVRTAAGTVRGRVEDGLTVFRGIPFAEPPVGELRFLAPEPARAWDGVREAFEFGPPPPQDMGSLGRPGAIVAAEGDDWLTVNVWTPDPAGRRPVLVWIYGGAYRLGFSGSPGYDARHIARDGDLVVVSFNYRLGIEGFTQIEGAPANRGLLDQVAALEWVRDNIAAFGGDPGQVTIVGESAGAGAVAALLAMPSAAGLFRRAVAQSVPGVFLSPELGADITTAIAAELDLAPTVADLSTVDPRELTGAGAAMSANIIRHAGRWGQVAYSLSPFAPVVDGEVLPTTPWAALAAGAARDVELVVGHNRDEYRLFIALAGQLGKIGAEDAELALRVYGPGGDYRAAFPDASAARLYELVHSDWLFRMPTLRLAQEQAAAGGRAFMYELTWQSSGMGGELGACHGLDGPLLFRTFDAHLGPLLIDPAAPEEAEALSARFRGAWTAFVATGDPGWPAYDDDQRLVQVFDTPSEVVPYPEETSRRLWEAHTFGALPLLQG</sequence>
<dbReference type="EC" id="3.1.1.-" evidence="3"/>